<dbReference type="Proteomes" id="UP001162640">
    <property type="component" value="Unassembled WGS sequence"/>
</dbReference>
<evidence type="ECO:0000313" key="2">
    <source>
        <dbReference type="Proteomes" id="UP001162640"/>
    </source>
</evidence>
<proteinExistence type="predicted"/>
<reference evidence="2" key="1">
    <citation type="journal article" date="2023" name="Commun. Biol.">
        <title>Genome analysis of Parmales, the sister group of diatoms, reveals the evolutionary specialization of diatoms from phago-mixotrophs to photoautotrophs.</title>
        <authorList>
            <person name="Ban H."/>
            <person name="Sato S."/>
            <person name="Yoshikawa S."/>
            <person name="Yamada K."/>
            <person name="Nakamura Y."/>
            <person name="Ichinomiya M."/>
            <person name="Sato N."/>
            <person name="Blanc-Mathieu R."/>
            <person name="Endo H."/>
            <person name="Kuwata A."/>
            <person name="Ogata H."/>
        </authorList>
    </citation>
    <scope>NUCLEOTIDE SEQUENCE [LARGE SCALE GENOMIC DNA]</scope>
</reference>
<dbReference type="PANTHER" id="PTHR45661:SF3">
    <property type="entry name" value="IG-LIKE DOMAIN-CONTAINING PROTEIN"/>
    <property type="match status" value="1"/>
</dbReference>
<dbReference type="InterPro" id="IPR026906">
    <property type="entry name" value="LRR_5"/>
</dbReference>
<protein>
    <submittedName>
        <fullName evidence="1">Uncharacterized protein</fullName>
    </submittedName>
</protein>
<gene>
    <name evidence="1" type="ORF">TL16_g03410</name>
</gene>
<accession>A0A9W6ZXA8</accession>
<dbReference type="AlphaFoldDB" id="A0A9W6ZXA8"/>
<dbReference type="InterPro" id="IPR032675">
    <property type="entry name" value="LRR_dom_sf"/>
</dbReference>
<dbReference type="InterPro" id="IPR053139">
    <property type="entry name" value="Surface_bspA-like"/>
</dbReference>
<dbReference type="PANTHER" id="PTHR45661">
    <property type="entry name" value="SURFACE ANTIGEN"/>
    <property type="match status" value="1"/>
</dbReference>
<evidence type="ECO:0000313" key="1">
    <source>
        <dbReference type="EMBL" id="GMH62127.1"/>
    </source>
</evidence>
<name>A0A9W6ZXA8_9STRA</name>
<organism evidence="1 2">
    <name type="scientific">Triparma laevis f. inornata</name>
    <dbReference type="NCBI Taxonomy" id="1714386"/>
    <lineage>
        <taxon>Eukaryota</taxon>
        <taxon>Sar</taxon>
        <taxon>Stramenopiles</taxon>
        <taxon>Ochrophyta</taxon>
        <taxon>Bolidophyceae</taxon>
        <taxon>Parmales</taxon>
        <taxon>Triparmaceae</taxon>
        <taxon>Triparma</taxon>
    </lineage>
</organism>
<dbReference type="Gene3D" id="3.80.10.10">
    <property type="entry name" value="Ribonuclease Inhibitor"/>
    <property type="match status" value="1"/>
</dbReference>
<dbReference type="Pfam" id="PF13306">
    <property type="entry name" value="LRR_5"/>
    <property type="match status" value="1"/>
</dbReference>
<dbReference type="EMBL" id="BLQM01000090">
    <property type="protein sequence ID" value="GMH62127.1"/>
    <property type="molecule type" value="Genomic_DNA"/>
</dbReference>
<dbReference type="SUPFAM" id="SSF52058">
    <property type="entry name" value="L domain-like"/>
    <property type="match status" value="1"/>
</dbReference>
<comment type="caution">
    <text evidence="1">The sequence shown here is derived from an EMBL/GenBank/DDBJ whole genome shotgun (WGS) entry which is preliminary data.</text>
</comment>
<sequence>MYTPDFWGLFVRLVPGDTLMKLRLASKGYNGAADEFIDEGVRSSKFLLHGGKSDRCFLSESKKKKKCKPVTRVLFLLNVTEVGSCACCLAFNLSVLDTPEGVKSIGKGAFHDCRNLTRVSFSGTLMFIGGGAFADCGGLENVDLHHTNLQEIGIQAFTRCLKLKSMTIPDSLQTLSEEVFFACSKLVPSNVDVRDWQNDTTSEVGAHLRSLQSSFKKAPPSAFFIIKKFFACINFINPSS</sequence>